<dbReference type="SUPFAM" id="SSF57184">
    <property type="entry name" value="Growth factor receptor domain"/>
    <property type="match status" value="1"/>
</dbReference>
<feature type="domain" description="PDEase" evidence="3">
    <location>
        <begin position="334"/>
        <end position="525"/>
    </location>
</feature>
<dbReference type="GO" id="GO:0004114">
    <property type="term" value="F:3',5'-cyclic-nucleotide phosphodiesterase activity"/>
    <property type="evidence" value="ECO:0007669"/>
    <property type="project" value="InterPro"/>
</dbReference>
<dbReference type="Gene3D" id="1.10.1300.10">
    <property type="entry name" value="3'5'-cyclic nucleotide phosphodiesterase, catalytic domain"/>
    <property type="match status" value="1"/>
</dbReference>
<keyword evidence="2" id="KW-0472">Membrane</keyword>
<dbReference type="InterPro" id="IPR002073">
    <property type="entry name" value="PDEase_catalytic_dom"/>
</dbReference>
<dbReference type="InterPro" id="IPR007715">
    <property type="entry name" value="Coq4"/>
</dbReference>
<dbReference type="PANTHER" id="PTHR12922">
    <property type="entry name" value="UBIQUINONE BIOSYNTHESIS PROTEIN"/>
    <property type="match status" value="1"/>
</dbReference>
<sequence length="525" mass="55898">MSTTCTAGQYLDSTSACVSCPAGTYQNATSAATTQFRSCATCPAGTASAASSATCTVCAPGTHSAFAGAASCLTCTSPQYQPNAGQKDCLPCASPRAWLGPAWCLCIDEGQYYDASTNACVAPSDVQTMAVTSAFLAGAAALMIFASAFAVYAWSKRKKRGTKITSSKSSSGPPSVIKAGATAQLNSTINSSVNGPEANGLDAPIKRAIDILHLLKNSTASVRLKKQIDHVLSILISNDMYSTQLDHLEGEDMDDDVKDWIATTVIGKRTSTTSEYRALAAETASRVGSGGRSGGIVTTAVVTAATAALTAGSPLKAHDTTPAIDYIALDVFKLAPSVAARIRDMLDLATTWDFDVFQFTDLTNGHPLLFLAYYAIKKFKLLDELHVEEITLLQYLDEIEVMYQDAPYHNHIHAADMLQAMWVFLQDDRLKAACSPLELLAGELALKAFEYAQTGLPMTALGAALGPVLLSHNERARLVSTYLPWAVMAGTRAKPLMNVYYEEVLEEDLEALRKELRVTPAPALA</sequence>
<dbReference type="Gene3D" id="2.10.50.10">
    <property type="entry name" value="Tumor Necrosis Factor Receptor, subunit A, domain 2"/>
    <property type="match status" value="1"/>
</dbReference>
<dbReference type="SMART" id="SM01411">
    <property type="entry name" value="Ephrin_rec_like"/>
    <property type="match status" value="2"/>
</dbReference>
<dbReference type="SUPFAM" id="SSF109604">
    <property type="entry name" value="HD-domain/PDEase-like"/>
    <property type="match status" value="1"/>
</dbReference>
<name>A0A0L0T3U3_ALLM3</name>
<evidence type="ECO:0000313" key="4">
    <source>
        <dbReference type="EMBL" id="KNE69229.1"/>
    </source>
</evidence>
<dbReference type="Pfam" id="PF07699">
    <property type="entry name" value="Ephrin_rec_like"/>
    <property type="match status" value="1"/>
</dbReference>
<accession>A0A0L0T3U3</accession>
<dbReference type="Pfam" id="PF05019">
    <property type="entry name" value="Coq4"/>
    <property type="match status" value="1"/>
</dbReference>
<evidence type="ECO:0000256" key="2">
    <source>
        <dbReference type="SAM" id="Phobius"/>
    </source>
</evidence>
<dbReference type="STRING" id="578462.A0A0L0T3U3"/>
<proteinExistence type="predicted"/>
<dbReference type="eggNOG" id="KOG3244">
    <property type="taxonomic scope" value="Eukaryota"/>
</dbReference>
<gene>
    <name evidence="4" type="ORF">AMAG_13616</name>
</gene>
<dbReference type="Proteomes" id="UP000054350">
    <property type="component" value="Unassembled WGS sequence"/>
</dbReference>
<dbReference type="InterPro" id="IPR036971">
    <property type="entry name" value="PDEase_catalytic_dom_sf"/>
</dbReference>
<dbReference type="VEuPathDB" id="FungiDB:AMAG_13616"/>
<evidence type="ECO:0000256" key="1">
    <source>
        <dbReference type="ARBA" id="ARBA00022688"/>
    </source>
</evidence>
<dbReference type="PANTHER" id="PTHR12922:SF7">
    <property type="entry name" value="UBIQUINONE BIOSYNTHESIS PROTEIN COQ4 HOMOLOG, MITOCHONDRIAL"/>
    <property type="match status" value="1"/>
</dbReference>
<keyword evidence="2" id="KW-1133">Transmembrane helix</keyword>
<reference evidence="5" key="2">
    <citation type="submission" date="2009-11" db="EMBL/GenBank/DDBJ databases">
        <title>The Genome Sequence of Allomyces macrogynus strain ATCC 38327.</title>
        <authorList>
            <consortium name="The Broad Institute Genome Sequencing Platform"/>
            <person name="Russ C."/>
            <person name="Cuomo C."/>
            <person name="Shea T."/>
            <person name="Young S.K."/>
            <person name="Zeng Q."/>
            <person name="Koehrsen M."/>
            <person name="Haas B."/>
            <person name="Borodovsky M."/>
            <person name="Guigo R."/>
            <person name="Alvarado L."/>
            <person name="Berlin A."/>
            <person name="Borenstein D."/>
            <person name="Chen Z."/>
            <person name="Engels R."/>
            <person name="Freedman E."/>
            <person name="Gellesch M."/>
            <person name="Goldberg J."/>
            <person name="Griggs A."/>
            <person name="Gujja S."/>
            <person name="Heiman D."/>
            <person name="Hepburn T."/>
            <person name="Howarth C."/>
            <person name="Jen D."/>
            <person name="Larson L."/>
            <person name="Lewis B."/>
            <person name="Mehta T."/>
            <person name="Park D."/>
            <person name="Pearson M."/>
            <person name="Roberts A."/>
            <person name="Saif S."/>
            <person name="Shenoy N."/>
            <person name="Sisk P."/>
            <person name="Stolte C."/>
            <person name="Sykes S."/>
            <person name="Walk T."/>
            <person name="White J."/>
            <person name="Yandava C."/>
            <person name="Burger G."/>
            <person name="Gray M.W."/>
            <person name="Holland P.W.H."/>
            <person name="King N."/>
            <person name="Lang F.B.F."/>
            <person name="Roger A.J."/>
            <person name="Ruiz-Trillo I."/>
            <person name="Lander E."/>
            <person name="Nusbaum C."/>
        </authorList>
    </citation>
    <scope>NUCLEOTIDE SEQUENCE [LARGE SCALE GENOMIC DNA]</scope>
    <source>
        <strain evidence="5">ATCC 38327</strain>
    </source>
</reference>
<dbReference type="AlphaFoldDB" id="A0A0L0T3U3"/>
<reference evidence="4 5" key="1">
    <citation type="submission" date="2009-11" db="EMBL/GenBank/DDBJ databases">
        <title>Annotation of Allomyces macrogynus ATCC 38327.</title>
        <authorList>
            <consortium name="The Broad Institute Genome Sequencing Platform"/>
            <person name="Russ C."/>
            <person name="Cuomo C."/>
            <person name="Burger G."/>
            <person name="Gray M.W."/>
            <person name="Holland P.W.H."/>
            <person name="King N."/>
            <person name="Lang F.B.F."/>
            <person name="Roger A.J."/>
            <person name="Ruiz-Trillo I."/>
            <person name="Young S.K."/>
            <person name="Zeng Q."/>
            <person name="Gargeya S."/>
            <person name="Fitzgerald M."/>
            <person name="Haas B."/>
            <person name="Abouelleil A."/>
            <person name="Alvarado L."/>
            <person name="Arachchi H.M."/>
            <person name="Berlin A."/>
            <person name="Chapman S.B."/>
            <person name="Gearin G."/>
            <person name="Goldberg J."/>
            <person name="Griggs A."/>
            <person name="Gujja S."/>
            <person name="Hansen M."/>
            <person name="Heiman D."/>
            <person name="Howarth C."/>
            <person name="Larimer J."/>
            <person name="Lui A."/>
            <person name="MacDonald P.J.P."/>
            <person name="McCowen C."/>
            <person name="Montmayeur A."/>
            <person name="Murphy C."/>
            <person name="Neiman D."/>
            <person name="Pearson M."/>
            <person name="Priest M."/>
            <person name="Roberts A."/>
            <person name="Saif S."/>
            <person name="Shea T."/>
            <person name="Sisk P."/>
            <person name="Stolte C."/>
            <person name="Sykes S."/>
            <person name="Wortman J."/>
            <person name="Nusbaum C."/>
            <person name="Birren B."/>
        </authorList>
    </citation>
    <scope>NUCLEOTIDE SEQUENCE [LARGE SCALE GENOMIC DNA]</scope>
    <source>
        <strain evidence="4 5">ATCC 38327</strain>
    </source>
</reference>
<keyword evidence="2" id="KW-0812">Transmembrane</keyword>
<dbReference type="InterPro" id="IPR009030">
    <property type="entry name" value="Growth_fac_rcpt_cys_sf"/>
</dbReference>
<dbReference type="eggNOG" id="KOG1229">
    <property type="taxonomic scope" value="Eukaryota"/>
</dbReference>
<dbReference type="GO" id="GO:0006744">
    <property type="term" value="P:ubiquinone biosynthetic process"/>
    <property type="evidence" value="ECO:0007669"/>
    <property type="project" value="UniProtKB-KW"/>
</dbReference>
<dbReference type="PROSITE" id="PS51845">
    <property type="entry name" value="PDEASE_I_2"/>
    <property type="match status" value="1"/>
</dbReference>
<dbReference type="GO" id="GO:0007165">
    <property type="term" value="P:signal transduction"/>
    <property type="evidence" value="ECO:0007669"/>
    <property type="project" value="InterPro"/>
</dbReference>
<organism evidence="4 5">
    <name type="scientific">Allomyces macrogynus (strain ATCC 38327)</name>
    <name type="common">Allomyces javanicus var. macrogynus</name>
    <dbReference type="NCBI Taxonomy" id="578462"/>
    <lineage>
        <taxon>Eukaryota</taxon>
        <taxon>Fungi</taxon>
        <taxon>Fungi incertae sedis</taxon>
        <taxon>Blastocladiomycota</taxon>
        <taxon>Blastocladiomycetes</taxon>
        <taxon>Blastocladiales</taxon>
        <taxon>Blastocladiaceae</taxon>
        <taxon>Allomyces</taxon>
    </lineage>
</organism>
<dbReference type="EMBL" id="GG745360">
    <property type="protein sequence ID" value="KNE69229.1"/>
    <property type="molecule type" value="Genomic_DNA"/>
</dbReference>
<keyword evidence="5" id="KW-1185">Reference proteome</keyword>
<evidence type="ECO:0000313" key="5">
    <source>
        <dbReference type="Proteomes" id="UP000054350"/>
    </source>
</evidence>
<evidence type="ECO:0000259" key="3">
    <source>
        <dbReference type="PROSITE" id="PS51845"/>
    </source>
</evidence>
<feature type="transmembrane region" description="Helical" evidence="2">
    <location>
        <begin position="134"/>
        <end position="154"/>
    </location>
</feature>
<dbReference type="InterPro" id="IPR011641">
    <property type="entry name" value="Tyr-kin_ephrin_A/B_rcpt-like"/>
</dbReference>
<dbReference type="OrthoDB" id="546632at2759"/>
<protein>
    <recommendedName>
        <fullName evidence="3">PDEase domain-containing protein</fullName>
    </recommendedName>
</protein>
<keyword evidence="1" id="KW-0831">Ubiquinone biosynthesis</keyword>